<accession>A0A803PK97</accession>
<dbReference type="EMBL" id="UZAU01000500">
    <property type="status" value="NOT_ANNOTATED_CDS"/>
    <property type="molecule type" value="Genomic_DNA"/>
</dbReference>
<reference evidence="1" key="2">
    <citation type="submission" date="2021-03" db="UniProtKB">
        <authorList>
            <consortium name="EnsemblPlants"/>
        </authorList>
    </citation>
    <scope>IDENTIFICATION</scope>
</reference>
<evidence type="ECO:0000313" key="1">
    <source>
        <dbReference type="EnsemblPlants" id="cds.evm.model.05.1166"/>
    </source>
</evidence>
<protein>
    <submittedName>
        <fullName evidence="1">Uncharacterized protein</fullName>
    </submittedName>
</protein>
<sequence>MYKGQKIGGFFKLQIKAPRRLIRVVAEVLVLVWCESRSERLDDLDDVVVFMSLASLETGKDIDNGDDDGADFGG</sequence>
<dbReference type="Proteomes" id="UP000596661">
    <property type="component" value="Chromosome 5"/>
</dbReference>
<reference evidence="1" key="1">
    <citation type="submission" date="2018-11" db="EMBL/GenBank/DDBJ databases">
        <authorList>
            <person name="Grassa J C."/>
        </authorList>
    </citation>
    <scope>NUCLEOTIDE SEQUENCE [LARGE SCALE GENOMIC DNA]</scope>
</reference>
<evidence type="ECO:0000313" key="2">
    <source>
        <dbReference type="Proteomes" id="UP000596661"/>
    </source>
</evidence>
<dbReference type="AlphaFoldDB" id="A0A803PK97"/>
<dbReference type="Gramene" id="evm.model.05.1166">
    <property type="protein sequence ID" value="cds.evm.model.05.1166"/>
    <property type="gene ID" value="evm.TU.05.1166"/>
</dbReference>
<keyword evidence="2" id="KW-1185">Reference proteome</keyword>
<proteinExistence type="predicted"/>
<organism evidence="1 2">
    <name type="scientific">Cannabis sativa</name>
    <name type="common">Hemp</name>
    <name type="synonym">Marijuana</name>
    <dbReference type="NCBI Taxonomy" id="3483"/>
    <lineage>
        <taxon>Eukaryota</taxon>
        <taxon>Viridiplantae</taxon>
        <taxon>Streptophyta</taxon>
        <taxon>Embryophyta</taxon>
        <taxon>Tracheophyta</taxon>
        <taxon>Spermatophyta</taxon>
        <taxon>Magnoliopsida</taxon>
        <taxon>eudicotyledons</taxon>
        <taxon>Gunneridae</taxon>
        <taxon>Pentapetalae</taxon>
        <taxon>rosids</taxon>
        <taxon>fabids</taxon>
        <taxon>Rosales</taxon>
        <taxon>Cannabaceae</taxon>
        <taxon>Cannabis</taxon>
    </lineage>
</organism>
<dbReference type="EnsemblPlants" id="evm.model.05.1166">
    <property type="protein sequence ID" value="cds.evm.model.05.1166"/>
    <property type="gene ID" value="evm.TU.05.1166"/>
</dbReference>
<name>A0A803PK97_CANSA</name>